<dbReference type="AlphaFoldDB" id="E8N5I5"/>
<dbReference type="PANTHER" id="PTHR35801:SF1">
    <property type="entry name" value="PHOSPHOSERINE PHOSPHATASE RSBX"/>
    <property type="match status" value="1"/>
</dbReference>
<dbReference type="OrthoDB" id="9763774at2"/>
<organism evidence="2 3">
    <name type="scientific">Anaerolinea thermophila (strain DSM 14523 / JCM 11388 / NBRC 100420 / UNI-1)</name>
    <dbReference type="NCBI Taxonomy" id="926569"/>
    <lineage>
        <taxon>Bacteria</taxon>
        <taxon>Bacillati</taxon>
        <taxon>Chloroflexota</taxon>
        <taxon>Anaerolineae</taxon>
        <taxon>Anaerolineales</taxon>
        <taxon>Anaerolineaceae</taxon>
        <taxon>Anaerolinea</taxon>
    </lineage>
</organism>
<dbReference type="Gene3D" id="3.60.40.10">
    <property type="entry name" value="PPM-type phosphatase domain"/>
    <property type="match status" value="1"/>
</dbReference>
<keyword evidence="2" id="KW-0378">Hydrolase</keyword>
<dbReference type="InterPro" id="IPR039248">
    <property type="entry name" value="Ptase_RsbX"/>
</dbReference>
<dbReference type="HOGENOM" id="CLU_1102167_0_0_0"/>
<dbReference type="SUPFAM" id="SSF81606">
    <property type="entry name" value="PP2C-like"/>
    <property type="match status" value="1"/>
</dbReference>
<evidence type="ECO:0000259" key="1">
    <source>
        <dbReference type="SMART" id="SM00331"/>
    </source>
</evidence>
<dbReference type="Pfam" id="PF07228">
    <property type="entry name" value="SpoIIE"/>
    <property type="match status" value="1"/>
</dbReference>
<name>E8N5I5_ANATU</name>
<dbReference type="EMBL" id="AP012029">
    <property type="protein sequence ID" value="BAJ63699.1"/>
    <property type="molecule type" value="Genomic_DNA"/>
</dbReference>
<dbReference type="InterPro" id="IPR036457">
    <property type="entry name" value="PPM-type-like_dom_sf"/>
</dbReference>
<dbReference type="eggNOG" id="COG2208">
    <property type="taxonomic scope" value="Bacteria"/>
</dbReference>
<accession>E8N5I5</accession>
<dbReference type="GO" id="GO:0016787">
    <property type="term" value="F:hydrolase activity"/>
    <property type="evidence" value="ECO:0007669"/>
    <property type="project" value="UniProtKB-KW"/>
</dbReference>
<dbReference type="PANTHER" id="PTHR35801">
    <property type="entry name" value="PHOSPHOSERINE PHOSPHATASE RSBX"/>
    <property type="match status" value="1"/>
</dbReference>
<dbReference type="SMART" id="SM00331">
    <property type="entry name" value="PP2C_SIG"/>
    <property type="match status" value="1"/>
</dbReference>
<dbReference type="Proteomes" id="UP000008922">
    <property type="component" value="Chromosome"/>
</dbReference>
<sequence length="240" mass="25811">MEIQIAVAKTNKYAVSESGDTLEVIERPNGGVSVVLADGQTSGKAAKAISSMVVRKVIALLAEGVRDGAAARAASDYLYTEKNGKVSATLNILSADLQTNTIVIARNNHCPIYVARGEMIETLISEAPAIGTSRNIRPDISEIPLEGGTTVVMFTDGVLHAGERYGESLDIPTILGSFLEDQEPPAQVIADSLLAQAIQLDQNRPNDDMSVVVLRVLHHKQDLIRRMIVRLPVGPDENEF</sequence>
<feature type="domain" description="PPM-type phosphatase" evidence="1">
    <location>
        <begin position="2"/>
        <end position="216"/>
    </location>
</feature>
<evidence type="ECO:0000313" key="2">
    <source>
        <dbReference type="EMBL" id="BAJ63699.1"/>
    </source>
</evidence>
<keyword evidence="3" id="KW-1185">Reference proteome</keyword>
<dbReference type="InParanoid" id="E8N5I5"/>
<dbReference type="InterPro" id="IPR001932">
    <property type="entry name" value="PPM-type_phosphatase-like_dom"/>
</dbReference>
<evidence type="ECO:0000313" key="3">
    <source>
        <dbReference type="Proteomes" id="UP000008922"/>
    </source>
</evidence>
<dbReference type="RefSeq" id="WP_013560078.1">
    <property type="nucleotide sequence ID" value="NC_014960.1"/>
</dbReference>
<proteinExistence type="predicted"/>
<reference evidence="2 3" key="1">
    <citation type="submission" date="2010-12" db="EMBL/GenBank/DDBJ databases">
        <title>Whole genome sequence of Anaerolinea thermophila UNI-1.</title>
        <authorList>
            <person name="Narita-Yamada S."/>
            <person name="Kishi E."/>
            <person name="Watanabe Y."/>
            <person name="Takasaki K."/>
            <person name="Ankai A."/>
            <person name="Oguchi A."/>
            <person name="Fukui S."/>
            <person name="Takahashi M."/>
            <person name="Yashiro I."/>
            <person name="Hosoyama A."/>
            <person name="Sekiguchi Y."/>
            <person name="Hanada S."/>
            <person name="Fujita N."/>
        </authorList>
    </citation>
    <scope>NUCLEOTIDE SEQUENCE [LARGE SCALE GENOMIC DNA]</scope>
    <source>
        <strain evidence="3">DSM 14523 / JCM 11388 / NBRC 100420 / UNI-1</strain>
    </source>
</reference>
<gene>
    <name evidence="2" type="ordered locus">ANT_16730</name>
</gene>
<protein>
    <recommendedName>
        <fullName evidence="1">PPM-type phosphatase domain-containing protein</fullName>
    </recommendedName>
</protein>
<dbReference type="KEGG" id="atm:ANT_16730"/>
<dbReference type="STRING" id="926569.ANT_16730"/>